<dbReference type="Proteomes" id="UP001213972">
    <property type="component" value="Chromosome"/>
</dbReference>
<accession>A0AAJ6B6L2</accession>
<dbReference type="InterPro" id="IPR015655">
    <property type="entry name" value="PP2C"/>
</dbReference>
<dbReference type="EMBL" id="CP119321">
    <property type="protein sequence ID" value="WEK14811.1"/>
    <property type="molecule type" value="Genomic_DNA"/>
</dbReference>
<dbReference type="PANTHER" id="PTHR47992">
    <property type="entry name" value="PROTEIN PHOSPHATASE"/>
    <property type="match status" value="1"/>
</dbReference>
<dbReference type="InterPro" id="IPR036457">
    <property type="entry name" value="PPM-type-like_dom_sf"/>
</dbReference>
<dbReference type="Pfam" id="PF13672">
    <property type="entry name" value="PP2C_2"/>
    <property type="match status" value="1"/>
</dbReference>
<dbReference type="AlphaFoldDB" id="A0AAJ6B6L2"/>
<dbReference type="InterPro" id="IPR001932">
    <property type="entry name" value="PPM-type_phosphatase-like_dom"/>
</dbReference>
<dbReference type="SMART" id="SM00332">
    <property type="entry name" value="PP2Cc"/>
    <property type="match status" value="1"/>
</dbReference>
<gene>
    <name evidence="2" type="ORF">P0Y48_06375</name>
</gene>
<dbReference type="CDD" id="cd00143">
    <property type="entry name" value="PP2Cc"/>
    <property type="match status" value="1"/>
</dbReference>
<dbReference type="SMART" id="SM00331">
    <property type="entry name" value="PP2C_SIG"/>
    <property type="match status" value="1"/>
</dbReference>
<organism evidence="2 3">
    <name type="scientific">Candidatus Microbacterium phytovorans</name>
    <dbReference type="NCBI Taxonomy" id="3121374"/>
    <lineage>
        <taxon>Bacteria</taxon>
        <taxon>Bacillati</taxon>
        <taxon>Actinomycetota</taxon>
        <taxon>Actinomycetes</taxon>
        <taxon>Micrococcales</taxon>
        <taxon>Microbacteriaceae</taxon>
        <taxon>Microbacterium</taxon>
    </lineage>
</organism>
<dbReference type="PROSITE" id="PS51746">
    <property type="entry name" value="PPM_2"/>
    <property type="match status" value="1"/>
</dbReference>
<evidence type="ECO:0000259" key="1">
    <source>
        <dbReference type="PROSITE" id="PS51746"/>
    </source>
</evidence>
<dbReference type="SUPFAM" id="SSF81606">
    <property type="entry name" value="PP2C-like"/>
    <property type="match status" value="1"/>
</dbReference>
<reference evidence="2" key="1">
    <citation type="submission" date="2023-03" db="EMBL/GenBank/DDBJ databases">
        <title>Andean soil-derived lignocellulolytic bacterial consortium as a source of novel taxa and putative plastic-active enzymes.</title>
        <authorList>
            <person name="Diaz-Garcia L."/>
            <person name="Chuvochina M."/>
            <person name="Feuerriegel G."/>
            <person name="Bunk B."/>
            <person name="Sproer C."/>
            <person name="Streit W.R."/>
            <person name="Rodriguez L.M."/>
            <person name="Overmann J."/>
            <person name="Jimenez D.J."/>
        </authorList>
    </citation>
    <scope>NUCLEOTIDE SEQUENCE</scope>
    <source>
        <strain evidence="2">MAG 4610</strain>
    </source>
</reference>
<proteinExistence type="predicted"/>
<dbReference type="GO" id="GO:0004722">
    <property type="term" value="F:protein serine/threonine phosphatase activity"/>
    <property type="evidence" value="ECO:0007669"/>
    <property type="project" value="InterPro"/>
</dbReference>
<protein>
    <submittedName>
        <fullName evidence="2">Protein phosphatase 2C domain-containing protein</fullName>
    </submittedName>
</protein>
<sequence>MTVLQTRAGAHTDAGRRREVNEDAFLAQMPVFVVADGMGGHDAGDRASAAVIDVFRSLIERGDLTVDDVTRAVDTAHAAVASIAASTSRGAGSTLTALLAVRHDDEQRWLVVNIGDSRVYRLLGDRLEQVTVDHSVVQEMVDAGRLAPADAAAFPGRNVITRAVGEERSPADYWLLPIVTGERLLLCSDGLSVELTDEALRAGLMLGGAPSRTAHALVAQAVALGGRDNITAVVVDTIAGGVSPRSDDVTGGLSMSADSTTIEVATIRSRRTRARGR</sequence>
<evidence type="ECO:0000313" key="3">
    <source>
        <dbReference type="Proteomes" id="UP001213972"/>
    </source>
</evidence>
<feature type="domain" description="PPM-type phosphatase" evidence="1">
    <location>
        <begin position="7"/>
        <end position="237"/>
    </location>
</feature>
<name>A0AAJ6B6L2_9MICO</name>
<dbReference type="Gene3D" id="3.60.40.10">
    <property type="entry name" value="PPM-type phosphatase domain"/>
    <property type="match status" value="1"/>
</dbReference>
<evidence type="ECO:0000313" key="2">
    <source>
        <dbReference type="EMBL" id="WEK14811.1"/>
    </source>
</evidence>